<dbReference type="AlphaFoldDB" id="A0AAV0B256"/>
<organism evidence="3 4">
    <name type="scientific">Phakopsora pachyrhizi</name>
    <name type="common">Asian soybean rust disease fungus</name>
    <dbReference type="NCBI Taxonomy" id="170000"/>
    <lineage>
        <taxon>Eukaryota</taxon>
        <taxon>Fungi</taxon>
        <taxon>Dikarya</taxon>
        <taxon>Basidiomycota</taxon>
        <taxon>Pucciniomycotina</taxon>
        <taxon>Pucciniomycetes</taxon>
        <taxon>Pucciniales</taxon>
        <taxon>Phakopsoraceae</taxon>
        <taxon>Phakopsora</taxon>
    </lineage>
</organism>
<gene>
    <name evidence="3" type="ORF">PPACK8108_LOCUS11168</name>
</gene>
<evidence type="ECO:0000313" key="3">
    <source>
        <dbReference type="EMBL" id="CAH7676065.1"/>
    </source>
</evidence>
<sequence length="671" mass="76364">MIVKQFSLMIILNLTAFYRAGFFDSKKALLSVKESGPSFLQSGEQSLQHWNSQVGSSKSPTINLFPGESDHIPPANQQQRGEKRIREEVSNDSAPKDLASHLDLRLGFSQPEIVEEDSHLPKRKSFVPTNLSLEHGLDNADITQVENQLKQAKRPRSASFPYKHGPKPPHVTFDSSTNEPNTHLDMRLGLSHVEIAQVGNQLSEREKLLPTSRNFEHGLKPPGFDYASAINEPEPLLDLRLVLSQAPIDQVDNQISKRKRLRPTSLTLDEGLKLPDISSTSSTKIQEANNQQVYPMIKGSLVSPDKELRTERWIPSPIDKDLNIHRSLRENLKSASKINESSASKSGLFDKLQNDSSNGGKGKQTIVFESLEKASKKASAITERTSRSDIFHTIKDKHINTGASSSKKLPTKNSATMALPSPSEKDYFEAMRLARSSFKKNSQLGSIDFKIFLKNMILKEKSGKDQNFEIYLNSWRYILSETSRSYKIISSRKDVRKLFNPAIKSEDLKYVKNKEIVSSSESIDNRQLENIYKDSSTPERFVDLKLLKQYVYDDHKFDKIIALQTLDNYVESVFRRSRKENFRSELVFGSMADLKSTYQEDTEMIKEHKSKAWSSYHQRFRLKAFPQDYGSETLPYALLTLEMGFQMGIRRLMDLNIYQTCKISRKVVSLG</sequence>
<keyword evidence="2" id="KW-0732">Signal</keyword>
<feature type="chain" id="PRO_5044021194" evidence="2">
    <location>
        <begin position="21"/>
        <end position="671"/>
    </location>
</feature>
<feature type="region of interest" description="Disordered" evidence="1">
    <location>
        <begin position="154"/>
        <end position="177"/>
    </location>
</feature>
<proteinExistence type="predicted"/>
<feature type="region of interest" description="Disordered" evidence="1">
    <location>
        <begin position="401"/>
        <end position="420"/>
    </location>
</feature>
<feature type="compositionally biased region" description="Polar residues" evidence="1">
    <location>
        <begin position="401"/>
        <end position="416"/>
    </location>
</feature>
<feature type="compositionally biased region" description="Basic and acidic residues" evidence="1">
    <location>
        <begin position="80"/>
        <end position="94"/>
    </location>
</feature>
<evidence type="ECO:0000313" key="4">
    <source>
        <dbReference type="Proteomes" id="UP001153365"/>
    </source>
</evidence>
<protein>
    <submittedName>
        <fullName evidence="3">Uncharacterized protein</fullName>
    </submittedName>
</protein>
<feature type="region of interest" description="Disordered" evidence="1">
    <location>
        <begin position="43"/>
        <end position="94"/>
    </location>
</feature>
<feature type="compositionally biased region" description="Polar residues" evidence="1">
    <location>
        <begin position="43"/>
        <end position="62"/>
    </location>
</feature>
<evidence type="ECO:0000256" key="1">
    <source>
        <dbReference type="SAM" id="MobiDB-lite"/>
    </source>
</evidence>
<dbReference type="EMBL" id="CALTRL010002579">
    <property type="protein sequence ID" value="CAH7676065.1"/>
    <property type="molecule type" value="Genomic_DNA"/>
</dbReference>
<dbReference type="Proteomes" id="UP001153365">
    <property type="component" value="Unassembled WGS sequence"/>
</dbReference>
<name>A0AAV0B256_PHAPC</name>
<accession>A0AAV0B256</accession>
<comment type="caution">
    <text evidence="3">The sequence shown here is derived from an EMBL/GenBank/DDBJ whole genome shotgun (WGS) entry which is preliminary data.</text>
</comment>
<keyword evidence="4" id="KW-1185">Reference proteome</keyword>
<reference evidence="3" key="1">
    <citation type="submission" date="2022-06" db="EMBL/GenBank/DDBJ databases">
        <authorList>
            <consortium name="SYNGENTA / RWTH Aachen University"/>
        </authorList>
    </citation>
    <scope>NUCLEOTIDE SEQUENCE</scope>
</reference>
<evidence type="ECO:0000256" key="2">
    <source>
        <dbReference type="SAM" id="SignalP"/>
    </source>
</evidence>
<feature type="signal peptide" evidence="2">
    <location>
        <begin position="1"/>
        <end position="20"/>
    </location>
</feature>